<dbReference type="PANTHER" id="PTHR35089">
    <property type="entry name" value="CHAPERONE PROTEIN SKP"/>
    <property type="match status" value="1"/>
</dbReference>
<dbReference type="InterPro" id="IPR005632">
    <property type="entry name" value="Chaperone_Skp"/>
</dbReference>
<protein>
    <recommendedName>
        <fullName evidence="7">OmpH family outer membrane protein</fullName>
    </recommendedName>
</protein>
<organism evidence="5 6">
    <name type="scientific">Haloferula sargassicola</name>
    <dbReference type="NCBI Taxonomy" id="490096"/>
    <lineage>
        <taxon>Bacteria</taxon>
        <taxon>Pseudomonadati</taxon>
        <taxon>Verrucomicrobiota</taxon>
        <taxon>Verrucomicrobiia</taxon>
        <taxon>Verrucomicrobiales</taxon>
        <taxon>Verrucomicrobiaceae</taxon>
        <taxon>Haloferula</taxon>
    </lineage>
</organism>
<feature type="signal peptide" evidence="4">
    <location>
        <begin position="1"/>
        <end position="18"/>
    </location>
</feature>
<gene>
    <name evidence="5" type="ORF">Hsar01_00555</name>
</gene>
<evidence type="ECO:0000256" key="4">
    <source>
        <dbReference type="SAM" id="SignalP"/>
    </source>
</evidence>
<proteinExistence type="inferred from homology"/>
<dbReference type="Gene3D" id="3.30.910.20">
    <property type="entry name" value="Skp domain"/>
    <property type="match status" value="1"/>
</dbReference>
<name>A0ABP9UI68_9BACT</name>
<dbReference type="SUPFAM" id="SSF111384">
    <property type="entry name" value="OmpH-like"/>
    <property type="match status" value="1"/>
</dbReference>
<dbReference type="RefSeq" id="WP_353565495.1">
    <property type="nucleotide sequence ID" value="NZ_BAABRI010000002.1"/>
</dbReference>
<sequence>MLRVAIAIMALGFGCASAAPKIAGVRISDIYQKLQVSHEIEDRATEARRAIGKDPRFAALAEAVKKLEELEGQLAKSQDLDRLSRERLQQQYLVKRDEEASLRREVQLYQAEQLKTVNERMVSEMTDQLGKIQEAAAGLAREKGFDLLLDLSGKTNTSLPFVVYAKDPVDLTDEVVSQFTIVDAAQASPSEP</sequence>
<keyword evidence="6" id="KW-1185">Reference proteome</keyword>
<comment type="similarity">
    <text evidence="1">Belongs to the Skp family.</text>
</comment>
<evidence type="ECO:0008006" key="7">
    <source>
        <dbReference type="Google" id="ProtNLM"/>
    </source>
</evidence>
<dbReference type="PANTHER" id="PTHR35089:SF1">
    <property type="entry name" value="CHAPERONE PROTEIN SKP"/>
    <property type="match status" value="1"/>
</dbReference>
<dbReference type="InterPro" id="IPR024930">
    <property type="entry name" value="Skp_dom_sf"/>
</dbReference>
<evidence type="ECO:0000256" key="3">
    <source>
        <dbReference type="SAM" id="Coils"/>
    </source>
</evidence>
<dbReference type="SMART" id="SM00935">
    <property type="entry name" value="OmpH"/>
    <property type="match status" value="1"/>
</dbReference>
<keyword evidence="2 4" id="KW-0732">Signal</keyword>
<dbReference type="Pfam" id="PF03938">
    <property type="entry name" value="OmpH"/>
    <property type="match status" value="1"/>
</dbReference>
<evidence type="ECO:0000313" key="5">
    <source>
        <dbReference type="EMBL" id="GAA5481346.1"/>
    </source>
</evidence>
<keyword evidence="3" id="KW-0175">Coiled coil</keyword>
<dbReference type="PROSITE" id="PS51257">
    <property type="entry name" value="PROKAR_LIPOPROTEIN"/>
    <property type="match status" value="1"/>
</dbReference>
<feature type="coiled-coil region" evidence="3">
    <location>
        <begin position="60"/>
        <end position="105"/>
    </location>
</feature>
<feature type="chain" id="PRO_5046848591" description="OmpH family outer membrane protein" evidence="4">
    <location>
        <begin position="19"/>
        <end position="192"/>
    </location>
</feature>
<accession>A0ABP9UI68</accession>
<evidence type="ECO:0000313" key="6">
    <source>
        <dbReference type="Proteomes" id="UP001476282"/>
    </source>
</evidence>
<comment type="caution">
    <text evidence="5">The sequence shown here is derived from an EMBL/GenBank/DDBJ whole genome shotgun (WGS) entry which is preliminary data.</text>
</comment>
<evidence type="ECO:0000256" key="1">
    <source>
        <dbReference type="ARBA" id="ARBA00009091"/>
    </source>
</evidence>
<dbReference type="Proteomes" id="UP001476282">
    <property type="component" value="Unassembled WGS sequence"/>
</dbReference>
<dbReference type="EMBL" id="BAABRI010000002">
    <property type="protein sequence ID" value="GAA5481346.1"/>
    <property type="molecule type" value="Genomic_DNA"/>
</dbReference>
<reference evidence="5 6" key="1">
    <citation type="submission" date="2024-02" db="EMBL/GenBank/DDBJ databases">
        <title>Haloferula sargassicola NBRC 104335.</title>
        <authorList>
            <person name="Ichikawa N."/>
            <person name="Katano-Makiyama Y."/>
            <person name="Hidaka K."/>
        </authorList>
    </citation>
    <scope>NUCLEOTIDE SEQUENCE [LARGE SCALE GENOMIC DNA]</scope>
    <source>
        <strain evidence="5 6">NBRC 104335</strain>
    </source>
</reference>
<evidence type="ECO:0000256" key="2">
    <source>
        <dbReference type="ARBA" id="ARBA00022729"/>
    </source>
</evidence>